<organism evidence="1 2">
    <name type="scientific">Nematocida displodere</name>
    <dbReference type="NCBI Taxonomy" id="1805483"/>
    <lineage>
        <taxon>Eukaryota</taxon>
        <taxon>Fungi</taxon>
        <taxon>Fungi incertae sedis</taxon>
        <taxon>Microsporidia</taxon>
        <taxon>Nematocida</taxon>
    </lineage>
</organism>
<dbReference type="RefSeq" id="XP_067543667.1">
    <property type="nucleotide sequence ID" value="XM_067688479.1"/>
</dbReference>
<dbReference type="VEuPathDB" id="MicrosporidiaDB:NEDG_01061"/>
<gene>
    <name evidence="1" type="ORF">NEDG_01061</name>
</gene>
<accession>A0A177ECN4</accession>
<dbReference type="OrthoDB" id="2191511at2759"/>
<evidence type="ECO:0000313" key="1">
    <source>
        <dbReference type="EMBL" id="OAG28922.1"/>
    </source>
</evidence>
<keyword evidence="2" id="KW-1185">Reference proteome</keyword>
<comment type="caution">
    <text evidence="1">The sequence shown here is derived from an EMBL/GenBank/DDBJ whole genome shotgun (WGS) entry which is preliminary data.</text>
</comment>
<reference evidence="1 2" key="1">
    <citation type="submission" date="2016-02" db="EMBL/GenBank/DDBJ databases">
        <title>Discovery of a natural microsporidian pathogen with a broad tissue tropism in Caenorhabditis elegans.</title>
        <authorList>
            <person name="Luallen R.J."/>
            <person name="Reinke A.W."/>
            <person name="Tong L."/>
            <person name="Botts M.R."/>
            <person name="Felix M.-A."/>
            <person name="Troemel E.R."/>
        </authorList>
    </citation>
    <scope>NUCLEOTIDE SEQUENCE [LARGE SCALE GENOMIC DNA]</scope>
    <source>
        <strain evidence="1 2">JUm2807</strain>
    </source>
</reference>
<proteinExistence type="predicted"/>
<dbReference type="EMBL" id="LTDL01000042">
    <property type="protein sequence ID" value="OAG28922.1"/>
    <property type="molecule type" value="Genomic_DNA"/>
</dbReference>
<dbReference type="GeneID" id="93647411"/>
<dbReference type="AlphaFoldDB" id="A0A177ECN4"/>
<dbReference type="Proteomes" id="UP000185944">
    <property type="component" value="Unassembled WGS sequence"/>
</dbReference>
<name>A0A177ECN4_9MICR</name>
<sequence>MASSLDDLMRRSILVVASAISPSFSCVGESEIELSEYQDFLFYLEDYAGRKVPLRGCHNQFSTILRFFSNRIVLYIYLSSGHTD</sequence>
<protein>
    <submittedName>
        <fullName evidence="1">Uncharacterized protein</fullName>
    </submittedName>
</protein>
<evidence type="ECO:0000313" key="2">
    <source>
        <dbReference type="Proteomes" id="UP000185944"/>
    </source>
</evidence>